<dbReference type="PROSITE" id="PS51257">
    <property type="entry name" value="PROKAR_LIPOPROTEIN"/>
    <property type="match status" value="1"/>
</dbReference>
<comment type="caution">
    <text evidence="1">The sequence shown here is derived from an EMBL/GenBank/DDBJ whole genome shotgun (WGS) entry which is preliminary data.</text>
</comment>
<accession>A0A7V2F512</accession>
<evidence type="ECO:0000313" key="1">
    <source>
        <dbReference type="EMBL" id="HER94926.1"/>
    </source>
</evidence>
<name>A0A7V2F512_RHOMR</name>
<proteinExistence type="predicted"/>
<reference evidence="1" key="1">
    <citation type="journal article" date="2020" name="mSystems">
        <title>Genome- and Community-Level Interaction Insights into Carbon Utilization and Element Cycling Functions of Hydrothermarchaeota in Hydrothermal Sediment.</title>
        <authorList>
            <person name="Zhou Z."/>
            <person name="Liu Y."/>
            <person name="Xu W."/>
            <person name="Pan J."/>
            <person name="Luo Z.H."/>
            <person name="Li M."/>
        </authorList>
    </citation>
    <scope>NUCLEOTIDE SEQUENCE [LARGE SCALE GENOMIC DNA]</scope>
    <source>
        <strain evidence="1">SpSt-143</strain>
    </source>
</reference>
<dbReference type="Pfam" id="PF14054">
    <property type="entry name" value="DUF4249"/>
    <property type="match status" value="1"/>
</dbReference>
<dbReference type="EMBL" id="DSGB01000001">
    <property type="protein sequence ID" value="HER94926.1"/>
    <property type="molecule type" value="Genomic_DNA"/>
</dbReference>
<dbReference type="AlphaFoldDB" id="A0A7V2F512"/>
<organism evidence="1">
    <name type="scientific">Rhodothermus marinus</name>
    <name type="common">Rhodothermus obamensis</name>
    <dbReference type="NCBI Taxonomy" id="29549"/>
    <lineage>
        <taxon>Bacteria</taxon>
        <taxon>Pseudomonadati</taxon>
        <taxon>Rhodothermota</taxon>
        <taxon>Rhodothermia</taxon>
        <taxon>Rhodothermales</taxon>
        <taxon>Rhodothermaceae</taxon>
        <taxon>Rhodothermus</taxon>
    </lineage>
</organism>
<sequence length="297" mass="33318">MRRLGLWWLWGLLGWTACDLVAPAQFTPEYVVESYQIANEPLQPVWLSRTLAIDGIYRVDSLAVRGAQVRVLLLDAQGQPEEAYDFEELTDVAGCYVPALAYRNVYVQPLRTYRLEARMPDGALLTAETLVPDTFRIVGANLDSVRYQSEVRLELRVTRSFYPGRQAVYILTTEALEPTEANLTPIGRALYEDSTFTLEELRVSGSPILNEANYTEQPDGTLLLRLPWLAIVFYGPTRVTLSALDNNLYDLIRTQSVQQGGSTLSPGEIPPVLEHVRGGRGVFGSYARVQYTVVITR</sequence>
<gene>
    <name evidence="1" type="ORF">ENO59_00170</name>
</gene>
<protein>
    <submittedName>
        <fullName evidence="1">DUF4249 family protein</fullName>
    </submittedName>
</protein>
<dbReference type="InterPro" id="IPR025345">
    <property type="entry name" value="DUF4249"/>
</dbReference>